<reference evidence="9 10" key="1">
    <citation type="submission" date="2017-02" db="EMBL/GenBank/DDBJ databases">
        <authorList>
            <person name="Peterson S.W."/>
        </authorList>
    </citation>
    <scope>NUCLEOTIDE SEQUENCE [LARGE SCALE GENOMIC DNA]</scope>
    <source>
        <strain evidence="9 10">M1</strain>
    </source>
</reference>
<proteinExistence type="predicted"/>
<evidence type="ECO:0000313" key="9">
    <source>
        <dbReference type="EMBL" id="SKC63480.1"/>
    </source>
</evidence>
<evidence type="ECO:0000259" key="7">
    <source>
        <dbReference type="Pfam" id="PF03553"/>
    </source>
</evidence>
<feature type="transmembrane region" description="Helical" evidence="6">
    <location>
        <begin position="60"/>
        <end position="82"/>
    </location>
</feature>
<dbReference type="STRING" id="36842.SAMN02194393_01846"/>
<evidence type="ECO:0000256" key="2">
    <source>
        <dbReference type="ARBA" id="ARBA00022475"/>
    </source>
</evidence>
<evidence type="ECO:0000256" key="5">
    <source>
        <dbReference type="ARBA" id="ARBA00023136"/>
    </source>
</evidence>
<name>A0A1T5KIJ8_9FIRM</name>
<feature type="domain" description="Putative Na+/H+ antiporter N-terminal" evidence="8">
    <location>
        <begin position="4"/>
        <end position="88"/>
    </location>
</feature>
<dbReference type="AlphaFoldDB" id="A0A1T5KIJ8"/>
<keyword evidence="5 6" id="KW-0472">Membrane</keyword>
<dbReference type="EMBL" id="FUZT01000004">
    <property type="protein sequence ID" value="SKC63480.1"/>
    <property type="molecule type" value="Genomic_DNA"/>
</dbReference>
<evidence type="ECO:0008006" key="11">
    <source>
        <dbReference type="Google" id="ProtNLM"/>
    </source>
</evidence>
<dbReference type="GO" id="GO:0005886">
    <property type="term" value="C:plasma membrane"/>
    <property type="evidence" value="ECO:0007669"/>
    <property type="project" value="UniProtKB-SubCell"/>
</dbReference>
<dbReference type="PANTHER" id="PTHR37821:SF1">
    <property type="entry name" value="AMINO ACID TRANSPORTER YUIF-RELATED"/>
    <property type="match status" value="1"/>
</dbReference>
<feature type="transmembrane region" description="Helical" evidence="6">
    <location>
        <begin position="139"/>
        <end position="167"/>
    </location>
</feature>
<accession>A0A1T5KIJ8</accession>
<dbReference type="InterPro" id="IPR052576">
    <property type="entry name" value="AA_Transporter-Related"/>
</dbReference>
<dbReference type="Pfam" id="PF03553">
    <property type="entry name" value="Na_H_antiporter"/>
    <property type="match status" value="1"/>
</dbReference>
<gene>
    <name evidence="9" type="ORF">SAMN02194393_01846</name>
</gene>
<dbReference type="PANTHER" id="PTHR37821">
    <property type="entry name" value="AMINO ACID TRANSPORTER YUIF-RELATED"/>
    <property type="match status" value="1"/>
</dbReference>
<dbReference type="InterPro" id="IPR018461">
    <property type="entry name" value="Na/H_Antiport_NhaC-like_C"/>
</dbReference>
<feature type="transmembrane region" description="Helical" evidence="6">
    <location>
        <begin position="362"/>
        <end position="387"/>
    </location>
</feature>
<keyword evidence="2" id="KW-1003">Cell membrane</keyword>
<feature type="transmembrane region" description="Helical" evidence="6">
    <location>
        <begin position="187"/>
        <end position="206"/>
    </location>
</feature>
<feature type="transmembrane region" description="Helical" evidence="6">
    <location>
        <begin position="94"/>
        <end position="127"/>
    </location>
</feature>
<dbReference type="RefSeq" id="WP_079491060.1">
    <property type="nucleotide sequence ID" value="NZ_FUZT01000004.1"/>
</dbReference>
<dbReference type="Proteomes" id="UP000190285">
    <property type="component" value="Unassembled WGS sequence"/>
</dbReference>
<evidence type="ECO:0000256" key="6">
    <source>
        <dbReference type="SAM" id="Phobius"/>
    </source>
</evidence>
<protein>
    <recommendedName>
        <fullName evidence="11">Sodium:proton antiporter</fullName>
    </recommendedName>
</protein>
<dbReference type="Pfam" id="PF13726">
    <property type="entry name" value="Na_H_antiport_2"/>
    <property type="match status" value="1"/>
</dbReference>
<dbReference type="OrthoDB" id="9772446at2"/>
<feature type="domain" description="Na+/H+ antiporter NhaC-like C-terminal" evidence="7">
    <location>
        <begin position="144"/>
        <end position="434"/>
    </location>
</feature>
<feature type="transmembrane region" description="Helical" evidence="6">
    <location>
        <begin position="422"/>
        <end position="439"/>
    </location>
</feature>
<keyword evidence="10" id="KW-1185">Reference proteome</keyword>
<evidence type="ECO:0000256" key="1">
    <source>
        <dbReference type="ARBA" id="ARBA00004651"/>
    </source>
</evidence>
<keyword evidence="3 6" id="KW-0812">Transmembrane</keyword>
<feature type="transmembrane region" description="Helical" evidence="6">
    <location>
        <begin position="330"/>
        <end position="350"/>
    </location>
</feature>
<evidence type="ECO:0000313" key="10">
    <source>
        <dbReference type="Proteomes" id="UP000190285"/>
    </source>
</evidence>
<keyword evidence="4 6" id="KW-1133">Transmembrane helix</keyword>
<evidence type="ECO:0000256" key="4">
    <source>
        <dbReference type="ARBA" id="ARBA00022989"/>
    </source>
</evidence>
<feature type="transmembrane region" description="Helical" evidence="6">
    <location>
        <begin position="291"/>
        <end position="310"/>
    </location>
</feature>
<evidence type="ECO:0000259" key="8">
    <source>
        <dbReference type="Pfam" id="PF13726"/>
    </source>
</evidence>
<feature type="transmembrane region" description="Helical" evidence="6">
    <location>
        <begin position="6"/>
        <end position="39"/>
    </location>
</feature>
<comment type="subcellular location">
    <subcellularLocation>
        <location evidence="1">Cell membrane</location>
        <topology evidence="1">Multi-pass membrane protein</topology>
    </subcellularLocation>
</comment>
<sequence>MLFNPVILSVLVMVILCLLNLNVIISLIIAALVGGTLAGMPIGEAMKTLIGGMGGNAETALSYILLGALAVAINKTGLAGMLAKKIAGAIKGKAVALVLIIAGVSMFSQNLIPVHIAFVPILIPPLLGVMNRLKIDRRAVACALTFGLKAPYVAIPAGFGLIFHGIISDEMTANGMEIAKGAIWKGMWLPGLGMLVGLLFAVLITYRKPREYNALANEEVSASSMSEEKNNSSDKMTKNHYVALIGAVAALVVQLTMESLPLGAIVGLAIMVIFGAIKWKDVDELMSGGISMMGFIAFVMLVASGYGSVIRETGGVETLVNAASGILGGSKFIASIIMIFVGLIITMGIGTSFGTIPIIAAIYVPLASSIGFSPLATVVLIGTAAALGDAGSPASDSTLGPTAGLNVDGQHNHIWDTCVPTFLHFNIPLIIFGVIGAMIF</sequence>
<feature type="transmembrane region" description="Helical" evidence="6">
    <location>
        <begin position="262"/>
        <end position="279"/>
    </location>
</feature>
<dbReference type="InterPro" id="IPR032813">
    <property type="entry name" value="Na_H_antiport_N"/>
</dbReference>
<organism evidence="9 10">
    <name type="scientific">Maledivibacter halophilus</name>
    <dbReference type="NCBI Taxonomy" id="36842"/>
    <lineage>
        <taxon>Bacteria</taxon>
        <taxon>Bacillati</taxon>
        <taxon>Bacillota</taxon>
        <taxon>Clostridia</taxon>
        <taxon>Peptostreptococcales</taxon>
        <taxon>Caminicellaceae</taxon>
        <taxon>Maledivibacter</taxon>
    </lineage>
</organism>
<evidence type="ECO:0000256" key="3">
    <source>
        <dbReference type="ARBA" id="ARBA00022692"/>
    </source>
</evidence>